<protein>
    <submittedName>
        <fullName evidence="2">Uncharacterized protein</fullName>
    </submittedName>
</protein>
<evidence type="ECO:0000313" key="2">
    <source>
        <dbReference type="EMBL" id="MCR8630563.1"/>
    </source>
</evidence>
<keyword evidence="3" id="KW-1185">Reference proteome</keyword>
<evidence type="ECO:0000256" key="1">
    <source>
        <dbReference type="SAM" id="SignalP"/>
    </source>
</evidence>
<feature type="signal peptide" evidence="1">
    <location>
        <begin position="1"/>
        <end position="24"/>
    </location>
</feature>
<proteinExistence type="predicted"/>
<sequence length="137" mass="15289">MKKRLFALLLVVMCLLTVALPAYADDAYYELSGNPETYNTGVLSGNRISDLALRNFNSYDSELDFTITDQNGNELAYGYVMPGAYLWYDGYSVHTSGNAHISTENLYWYNNPSVTGINISVTSTSYANDAYVYINVN</sequence>
<dbReference type="EMBL" id="JANQBD010000003">
    <property type="protein sequence ID" value="MCR8630563.1"/>
    <property type="molecule type" value="Genomic_DNA"/>
</dbReference>
<accession>A0ABT1YBJ3</accession>
<keyword evidence="1" id="KW-0732">Signal</keyword>
<reference evidence="2 3" key="1">
    <citation type="submission" date="2022-08" db="EMBL/GenBank/DDBJ databases">
        <title>Paenibacillus endoradicis sp. nov., Paenibacillus radicibacter sp. nov and Paenibacillus pararadicis sp. nov., three cold-adapted plant growth-promoting bacteria isolated from root of Larix gmelinii in Great Khingan.</title>
        <authorList>
            <person name="Xue H."/>
        </authorList>
    </citation>
    <scope>NUCLEOTIDE SEQUENCE [LARGE SCALE GENOMIC DNA]</scope>
    <source>
        <strain evidence="2 3">N5-1-1-5</strain>
    </source>
</reference>
<gene>
    <name evidence="2" type="ORF">NV381_05035</name>
</gene>
<comment type="caution">
    <text evidence="2">The sequence shown here is derived from an EMBL/GenBank/DDBJ whole genome shotgun (WGS) entry which is preliminary data.</text>
</comment>
<evidence type="ECO:0000313" key="3">
    <source>
        <dbReference type="Proteomes" id="UP001300012"/>
    </source>
</evidence>
<organism evidence="2 3">
    <name type="scientific">Paenibacillus radicis</name>
    <name type="common">ex Xue et al. 2023</name>
    <dbReference type="NCBI Taxonomy" id="2972489"/>
    <lineage>
        <taxon>Bacteria</taxon>
        <taxon>Bacillati</taxon>
        <taxon>Bacillota</taxon>
        <taxon>Bacilli</taxon>
        <taxon>Bacillales</taxon>
        <taxon>Paenibacillaceae</taxon>
        <taxon>Paenibacillus</taxon>
    </lineage>
</organism>
<name>A0ABT1YBJ3_9BACL</name>
<dbReference type="RefSeq" id="WP_258212182.1">
    <property type="nucleotide sequence ID" value="NZ_JANQBD010000003.1"/>
</dbReference>
<dbReference type="Proteomes" id="UP001300012">
    <property type="component" value="Unassembled WGS sequence"/>
</dbReference>
<feature type="chain" id="PRO_5045524247" evidence="1">
    <location>
        <begin position="25"/>
        <end position="137"/>
    </location>
</feature>